<feature type="domain" description="GATA-type" evidence="3">
    <location>
        <begin position="1112"/>
        <end position="1157"/>
    </location>
</feature>
<dbReference type="InterPro" id="IPR056599">
    <property type="entry name" value="AAA_lid_fung"/>
</dbReference>
<dbReference type="Pfam" id="PF22942">
    <property type="entry name" value="DUF7025"/>
    <property type="match status" value="1"/>
</dbReference>
<dbReference type="Gene3D" id="3.30.50.10">
    <property type="entry name" value="Erythroid Transcription Factor GATA-1, subunit A"/>
    <property type="match status" value="1"/>
</dbReference>
<dbReference type="InterPro" id="IPR003959">
    <property type="entry name" value="ATPase_AAA_core"/>
</dbReference>
<dbReference type="EMBL" id="JAADJF010000102">
    <property type="protein sequence ID" value="KAF4438887.1"/>
    <property type="molecule type" value="Genomic_DNA"/>
</dbReference>
<dbReference type="AlphaFoldDB" id="A0A8H4NUR3"/>
<dbReference type="InterPro" id="IPR003593">
    <property type="entry name" value="AAA+_ATPase"/>
</dbReference>
<dbReference type="Pfam" id="PF00320">
    <property type="entry name" value="GATA"/>
    <property type="match status" value="1"/>
</dbReference>
<organism evidence="4 5">
    <name type="scientific">Fusarium acutatum</name>
    <dbReference type="NCBI Taxonomy" id="78861"/>
    <lineage>
        <taxon>Eukaryota</taxon>
        <taxon>Fungi</taxon>
        <taxon>Dikarya</taxon>
        <taxon>Ascomycota</taxon>
        <taxon>Pezizomycotina</taxon>
        <taxon>Sordariomycetes</taxon>
        <taxon>Hypocreomycetidae</taxon>
        <taxon>Hypocreales</taxon>
        <taxon>Nectriaceae</taxon>
        <taxon>Fusarium</taxon>
        <taxon>Fusarium fujikuroi species complex</taxon>
    </lineage>
</organism>
<dbReference type="CDD" id="cd00202">
    <property type="entry name" value="ZnF_GATA"/>
    <property type="match status" value="1"/>
</dbReference>
<feature type="region of interest" description="Disordered" evidence="2">
    <location>
        <begin position="1045"/>
        <end position="1071"/>
    </location>
</feature>
<dbReference type="PROSITE" id="PS00344">
    <property type="entry name" value="GATA_ZN_FINGER_1"/>
    <property type="match status" value="1"/>
</dbReference>
<dbReference type="SMART" id="SM00401">
    <property type="entry name" value="ZnF_GATA"/>
    <property type="match status" value="1"/>
</dbReference>
<dbReference type="GO" id="GO:0005524">
    <property type="term" value="F:ATP binding"/>
    <property type="evidence" value="ECO:0007669"/>
    <property type="project" value="InterPro"/>
</dbReference>
<evidence type="ECO:0000256" key="1">
    <source>
        <dbReference type="PROSITE-ProRule" id="PRU00094"/>
    </source>
</evidence>
<dbReference type="GO" id="GO:0008270">
    <property type="term" value="F:zinc ion binding"/>
    <property type="evidence" value="ECO:0007669"/>
    <property type="project" value="UniProtKB-KW"/>
</dbReference>
<dbReference type="PANTHER" id="PTHR46411">
    <property type="entry name" value="FAMILY ATPASE, PUTATIVE-RELATED"/>
    <property type="match status" value="1"/>
</dbReference>
<dbReference type="Proteomes" id="UP000536711">
    <property type="component" value="Unassembled WGS sequence"/>
</dbReference>
<dbReference type="SMART" id="SM00382">
    <property type="entry name" value="AAA"/>
    <property type="match status" value="1"/>
</dbReference>
<keyword evidence="5" id="KW-1185">Reference proteome</keyword>
<dbReference type="InterPro" id="IPR027417">
    <property type="entry name" value="P-loop_NTPase"/>
</dbReference>
<evidence type="ECO:0000313" key="5">
    <source>
        <dbReference type="Proteomes" id="UP000536711"/>
    </source>
</evidence>
<protein>
    <submittedName>
        <fullName evidence="4">Aaa family atpase</fullName>
    </submittedName>
</protein>
<feature type="region of interest" description="Disordered" evidence="2">
    <location>
        <begin position="873"/>
        <end position="905"/>
    </location>
</feature>
<dbReference type="SUPFAM" id="SSF52540">
    <property type="entry name" value="P-loop containing nucleoside triphosphate hydrolases"/>
    <property type="match status" value="1"/>
</dbReference>
<evidence type="ECO:0000256" key="2">
    <source>
        <dbReference type="SAM" id="MobiDB-lite"/>
    </source>
</evidence>
<dbReference type="GO" id="GO:0016887">
    <property type="term" value="F:ATP hydrolysis activity"/>
    <property type="evidence" value="ECO:0007669"/>
    <property type="project" value="InterPro"/>
</dbReference>
<dbReference type="InterPro" id="IPR054289">
    <property type="entry name" value="DUF7025"/>
</dbReference>
<dbReference type="Pfam" id="PF00004">
    <property type="entry name" value="AAA"/>
    <property type="match status" value="1"/>
</dbReference>
<proteinExistence type="predicted"/>
<dbReference type="PROSITE" id="PS50114">
    <property type="entry name" value="GATA_ZN_FINGER_2"/>
    <property type="match status" value="1"/>
</dbReference>
<sequence length="1157" mass="131758">MDSFSETVYGPQGDVSQPSSTNGEDTEEGSDSHELVSQTRRRAPMMIDWRRKICNFLNMPSTCTDDEIIEELEVKDKLLRESESLKRLACSNQGPPRVQIINRISCQDSDEQGLYLDEPWIVENGPHRAHLRCSRLVDNLELYLERNKDIVCIAYRDYECCGKPPPVPDPGQFELLVRENVHIVSDELRVAWDQLVVAVTEDAPTNISRDTFDLEDENGRVQETQHPYLWWFQHRNRIERAKSYLSQESKNQVEAFQLYLRVYLGDEWAKVDSLIREGKIAAKYLSYLFAPGQIIISKLKGISVAQWQAYTATNWLAVIGSLPTKANFQALIQVSYWDFDGNFQRFNSTLNLSGLPSLTEEFPINAMMVFPIKYVDDGTVSNLRRRGQMFWKCRHRKYVCVRGTPEDHLYGANCGSRFMIDRATFRQMHPPSSGQQAPVRYQDDLGPEVMAQDEPIPDLGDGFYMCLPTSLYGFNMQKKDWVKLEVDSLQEVTWNEEAFDLLVMERQTKELVEAVVTNHLDEDRDTDVIHGKGNGLFILLHGGPGTGKTLTAESVAEIAKKPLYRVTCGDVGTKAEEVERYLEVVSLLGKTWGCVVLLDEADVFLEQRKLDSLERNALVSVFLRVLEYYDGIMILTSNRVGIFDEAFKSRIQLSLRYNDLEKDQRRQIWLNFINRLQKLESQRITQASEQSLTHMLSTPQTAQRLGVDIRSMRDRLDDLAEAPLNGREIRNMISTARQLAVFRQEKLGYQHLHLQMLGQVTRGGSLQLSREKAPADSPTAAIEQPNLSFPGHHIRAGRDAGWILKNVKATKIKVDDKTSLSNAGIDSDGFMDFRGVEVDDINLDWDKIIPADKLAEIKAEEEKKQHKAYITKAAAEGAPRRAAIRSRNREREPNSRLTKTHKEQRDGEYHTPVFFRDAKPRLTSSPEAVHDYPSPGPYGSLPPHRSADTLLDCRLLSTHYTISQDHTSGQEAHKDSLLANFGKRRRTNKPSIPLGGSTLLQRSPSLLPSLANGNDVVAQNGGSGMQKVSQDDLDFLNNWKPIGSEMPEDAVSFPQETATTESNEEKDRGDEVEFEWLQGRSRRFQSRALQRYSRRQDRGTYLADKNGDRPPASLKRRCHSCNRTDSREWRSGPDGARTLCNACGLHYAKLQRKRTWV</sequence>
<evidence type="ECO:0000259" key="3">
    <source>
        <dbReference type="PROSITE" id="PS50114"/>
    </source>
</evidence>
<name>A0A8H4NUR3_9HYPO</name>
<dbReference type="InterPro" id="IPR000679">
    <property type="entry name" value="Znf_GATA"/>
</dbReference>
<gene>
    <name evidence="4" type="ORF">FACUT_4576</name>
</gene>
<feature type="region of interest" description="Disordered" evidence="2">
    <location>
        <begin position="1095"/>
        <end position="1117"/>
    </location>
</feature>
<feature type="region of interest" description="Disordered" evidence="2">
    <location>
        <begin position="1"/>
        <end position="41"/>
    </location>
</feature>
<dbReference type="GO" id="GO:0006355">
    <property type="term" value="P:regulation of DNA-templated transcription"/>
    <property type="evidence" value="ECO:0007669"/>
    <property type="project" value="InterPro"/>
</dbReference>
<evidence type="ECO:0000313" key="4">
    <source>
        <dbReference type="EMBL" id="KAF4438887.1"/>
    </source>
</evidence>
<keyword evidence="1" id="KW-0863">Zinc-finger</keyword>
<dbReference type="OrthoDB" id="10042665at2759"/>
<feature type="compositionally biased region" description="Basic and acidic residues" evidence="2">
    <location>
        <begin position="887"/>
        <end position="905"/>
    </location>
</feature>
<dbReference type="InterPro" id="IPR013088">
    <property type="entry name" value="Znf_NHR/GATA"/>
</dbReference>
<dbReference type="GO" id="GO:0043565">
    <property type="term" value="F:sequence-specific DNA binding"/>
    <property type="evidence" value="ECO:0007669"/>
    <property type="project" value="InterPro"/>
</dbReference>
<keyword evidence="1" id="KW-0479">Metal-binding</keyword>
<dbReference type="PANTHER" id="PTHR46411:SF2">
    <property type="entry name" value="AAA+ ATPASE DOMAIN-CONTAINING PROTEIN"/>
    <property type="match status" value="1"/>
</dbReference>
<dbReference type="Gene3D" id="3.40.50.300">
    <property type="entry name" value="P-loop containing nucleotide triphosphate hydrolases"/>
    <property type="match status" value="1"/>
</dbReference>
<comment type="caution">
    <text evidence="4">The sequence shown here is derived from an EMBL/GenBank/DDBJ whole genome shotgun (WGS) entry which is preliminary data.</text>
</comment>
<feature type="compositionally biased region" description="Polar residues" evidence="2">
    <location>
        <begin position="14"/>
        <end position="23"/>
    </location>
</feature>
<accession>A0A8H4NUR3</accession>
<dbReference type="Pfam" id="PF23232">
    <property type="entry name" value="AAA_lid_13"/>
    <property type="match status" value="1"/>
</dbReference>
<dbReference type="SUPFAM" id="SSF57716">
    <property type="entry name" value="Glucocorticoid receptor-like (DNA-binding domain)"/>
    <property type="match status" value="1"/>
</dbReference>
<keyword evidence="1" id="KW-0862">Zinc</keyword>
<dbReference type="CDD" id="cd19481">
    <property type="entry name" value="RecA-like_protease"/>
    <property type="match status" value="1"/>
</dbReference>
<reference evidence="4 5" key="1">
    <citation type="submission" date="2020-01" db="EMBL/GenBank/DDBJ databases">
        <title>Identification and distribution of gene clusters putatively required for synthesis of sphingolipid metabolism inhibitors in phylogenetically diverse species of the filamentous fungus Fusarium.</title>
        <authorList>
            <person name="Kim H.-S."/>
            <person name="Busman M."/>
            <person name="Brown D.W."/>
            <person name="Divon H."/>
            <person name="Uhlig S."/>
            <person name="Proctor R.H."/>
        </authorList>
    </citation>
    <scope>NUCLEOTIDE SEQUENCE [LARGE SCALE GENOMIC DNA]</scope>
    <source>
        <strain evidence="4 5">NRRL 13308</strain>
    </source>
</reference>